<evidence type="ECO:0000256" key="4">
    <source>
        <dbReference type="ARBA" id="ARBA00022741"/>
    </source>
</evidence>
<reference evidence="11 12" key="1">
    <citation type="submission" date="2019-06" db="EMBL/GenBank/DDBJ databases">
        <title>A chromosomal-level reference genome of Carpinus fangiana (Coryloideae, Betulaceae).</title>
        <authorList>
            <person name="Yang X."/>
            <person name="Wang Z."/>
            <person name="Zhang L."/>
            <person name="Hao G."/>
            <person name="Liu J."/>
            <person name="Yang Y."/>
        </authorList>
    </citation>
    <scope>NUCLEOTIDE SEQUENCE [LARGE SCALE GENOMIC DNA]</scope>
    <source>
        <strain evidence="11">Cfa_2016G</strain>
        <tissue evidence="11">Leaf</tissue>
    </source>
</reference>
<keyword evidence="6" id="KW-0067">ATP-binding</keyword>
<evidence type="ECO:0000259" key="10">
    <source>
        <dbReference type="PROSITE" id="PS50011"/>
    </source>
</evidence>
<dbReference type="Gene3D" id="1.10.510.10">
    <property type="entry name" value="Transferase(Phosphotransferase) domain 1"/>
    <property type="match status" value="1"/>
</dbReference>
<keyword evidence="3" id="KW-0808">Transferase</keyword>
<accession>A0A660KSF8</accession>
<evidence type="ECO:0000256" key="9">
    <source>
        <dbReference type="SAM" id="MobiDB-lite"/>
    </source>
</evidence>
<protein>
    <recommendedName>
        <fullName evidence="1">non-specific serine/threonine protein kinase</fullName>
        <ecNumber evidence="1">2.7.11.1</ecNumber>
    </recommendedName>
</protein>
<dbReference type="InterPro" id="IPR008271">
    <property type="entry name" value="Ser/Thr_kinase_AS"/>
</dbReference>
<feature type="region of interest" description="Disordered" evidence="9">
    <location>
        <begin position="308"/>
        <end position="332"/>
    </location>
</feature>
<dbReference type="InterPro" id="IPR000719">
    <property type="entry name" value="Prot_kinase_dom"/>
</dbReference>
<keyword evidence="12" id="KW-1185">Reference proteome</keyword>
<organism evidence="11 12">
    <name type="scientific">Carpinus fangiana</name>
    <dbReference type="NCBI Taxonomy" id="176857"/>
    <lineage>
        <taxon>Eukaryota</taxon>
        <taxon>Viridiplantae</taxon>
        <taxon>Streptophyta</taxon>
        <taxon>Embryophyta</taxon>
        <taxon>Tracheophyta</taxon>
        <taxon>Spermatophyta</taxon>
        <taxon>Magnoliopsida</taxon>
        <taxon>eudicotyledons</taxon>
        <taxon>Gunneridae</taxon>
        <taxon>Pentapetalae</taxon>
        <taxon>rosids</taxon>
        <taxon>fabids</taxon>
        <taxon>Fagales</taxon>
        <taxon>Betulaceae</taxon>
        <taxon>Carpinus</taxon>
    </lineage>
</organism>
<feature type="region of interest" description="Disordered" evidence="9">
    <location>
        <begin position="481"/>
        <end position="513"/>
    </location>
</feature>
<evidence type="ECO:0000256" key="5">
    <source>
        <dbReference type="ARBA" id="ARBA00022777"/>
    </source>
</evidence>
<dbReference type="PROSITE" id="PS00108">
    <property type="entry name" value="PROTEIN_KINASE_ST"/>
    <property type="match status" value="1"/>
</dbReference>
<evidence type="ECO:0000313" key="12">
    <source>
        <dbReference type="Proteomes" id="UP000327013"/>
    </source>
</evidence>
<sequence length="513" mass="57721">MYFAHQMICSGCIQRYRKKYKKVNIRAIKSWARQILRGLVYLHGHDPPVIHRDLKCDNIFVNGHLGQVKIGDLGLAAILHGSRSAHSVIGTPEFMAPEMYEEDYDDLVDVYSFGMCVLEMLTSEYPYSECDNPAQIYKKVTSGKLPRAFYRVQDTEAQRFIGKCLVTASKRLSAKELLLDPFLASDEDEKLPMTKLGSQKPFLNQREMEKLQSSHDPHRTNMTITGKLNHDDTIFLKVQIADKDGSTRNIYFPFDIFNDTSIDVATEMVKELEITDWEPFEIAYKIEGEISALVPHWKKGDLTRPETHHTFNYQDDDDDDDGPHHPFHSLSCSSSEASASGLFRIDEMADCCDWLQGTYSNVNYFSANEYEPITSPTSGDQHTITKSHKCTRFYPGEVHGTGQPSASTNFCRQCKGLQGSHGASTSKVKGLPDNRRLTKNRSLVDVRSQLLHRSLVEEVNKRRLFKTVGAVENIGFQAPCVVSKKESRPSGGGGGSPGNTKSGKKQGHQRGRI</sequence>
<dbReference type="OrthoDB" id="4062651at2759"/>
<keyword evidence="5" id="KW-0418">Kinase</keyword>
<dbReference type="SMART" id="SM00220">
    <property type="entry name" value="S_TKc"/>
    <property type="match status" value="1"/>
</dbReference>
<evidence type="ECO:0000256" key="1">
    <source>
        <dbReference type="ARBA" id="ARBA00012513"/>
    </source>
</evidence>
<keyword evidence="4" id="KW-0547">Nucleotide-binding</keyword>
<evidence type="ECO:0000256" key="8">
    <source>
        <dbReference type="ARBA" id="ARBA00048679"/>
    </source>
</evidence>
<evidence type="ECO:0000256" key="6">
    <source>
        <dbReference type="ARBA" id="ARBA00022840"/>
    </source>
</evidence>
<evidence type="ECO:0000256" key="2">
    <source>
        <dbReference type="ARBA" id="ARBA00022527"/>
    </source>
</evidence>
<gene>
    <name evidence="11" type="ORF">FH972_011819</name>
</gene>
<evidence type="ECO:0000313" key="11">
    <source>
        <dbReference type="EMBL" id="KAE8039403.1"/>
    </source>
</evidence>
<dbReference type="GO" id="GO:0005524">
    <property type="term" value="F:ATP binding"/>
    <property type="evidence" value="ECO:0007669"/>
    <property type="project" value="UniProtKB-KW"/>
</dbReference>
<dbReference type="PANTHER" id="PTHR13902">
    <property type="entry name" value="SERINE/THREONINE-PROTEIN KINASE WNK WITH NO LYSINE -RELATED"/>
    <property type="match status" value="1"/>
</dbReference>
<dbReference type="EC" id="2.7.11.1" evidence="1"/>
<dbReference type="Proteomes" id="UP000327013">
    <property type="component" value="Chromosome 4"/>
</dbReference>
<evidence type="ECO:0000256" key="3">
    <source>
        <dbReference type="ARBA" id="ARBA00022679"/>
    </source>
</evidence>
<feature type="compositionally biased region" description="Basic residues" evidence="9">
    <location>
        <begin position="502"/>
        <end position="513"/>
    </location>
</feature>
<comment type="catalytic activity">
    <reaction evidence="8">
        <text>L-seryl-[protein] + ATP = O-phospho-L-seryl-[protein] + ADP + H(+)</text>
        <dbReference type="Rhea" id="RHEA:17989"/>
        <dbReference type="Rhea" id="RHEA-COMP:9863"/>
        <dbReference type="Rhea" id="RHEA-COMP:11604"/>
        <dbReference type="ChEBI" id="CHEBI:15378"/>
        <dbReference type="ChEBI" id="CHEBI:29999"/>
        <dbReference type="ChEBI" id="CHEBI:30616"/>
        <dbReference type="ChEBI" id="CHEBI:83421"/>
        <dbReference type="ChEBI" id="CHEBI:456216"/>
        <dbReference type="EC" id="2.7.11.1"/>
    </reaction>
</comment>
<dbReference type="SUPFAM" id="SSF56112">
    <property type="entry name" value="Protein kinase-like (PK-like)"/>
    <property type="match status" value="1"/>
</dbReference>
<dbReference type="InterPro" id="IPR011009">
    <property type="entry name" value="Kinase-like_dom_sf"/>
</dbReference>
<dbReference type="Pfam" id="PF00069">
    <property type="entry name" value="Pkinase"/>
    <property type="match status" value="1"/>
</dbReference>
<keyword evidence="2" id="KW-0723">Serine/threonine-protein kinase</keyword>
<comment type="catalytic activity">
    <reaction evidence="7">
        <text>L-threonyl-[protein] + ATP = O-phospho-L-threonyl-[protein] + ADP + H(+)</text>
        <dbReference type="Rhea" id="RHEA:46608"/>
        <dbReference type="Rhea" id="RHEA-COMP:11060"/>
        <dbReference type="Rhea" id="RHEA-COMP:11605"/>
        <dbReference type="ChEBI" id="CHEBI:15378"/>
        <dbReference type="ChEBI" id="CHEBI:30013"/>
        <dbReference type="ChEBI" id="CHEBI:30616"/>
        <dbReference type="ChEBI" id="CHEBI:61977"/>
        <dbReference type="ChEBI" id="CHEBI:456216"/>
        <dbReference type="EC" id="2.7.11.1"/>
    </reaction>
</comment>
<feature type="domain" description="Protein kinase" evidence="10">
    <location>
        <begin position="1"/>
        <end position="183"/>
    </location>
</feature>
<dbReference type="InterPro" id="IPR050588">
    <property type="entry name" value="WNK_Ser-Thr_kinase"/>
</dbReference>
<dbReference type="FunFam" id="1.10.510.10:FF:000046">
    <property type="entry name" value="probable serine/threonine-protein kinase WNK9"/>
    <property type="match status" value="1"/>
</dbReference>
<name>A0A660KSF8_9ROSI</name>
<dbReference type="PROSITE" id="PS50011">
    <property type="entry name" value="PROTEIN_KINASE_DOM"/>
    <property type="match status" value="1"/>
</dbReference>
<dbReference type="GO" id="GO:0004674">
    <property type="term" value="F:protein serine/threonine kinase activity"/>
    <property type="evidence" value="ECO:0007669"/>
    <property type="project" value="UniProtKB-KW"/>
</dbReference>
<dbReference type="AlphaFoldDB" id="A0A660KSF8"/>
<proteinExistence type="predicted"/>
<evidence type="ECO:0000256" key="7">
    <source>
        <dbReference type="ARBA" id="ARBA00047899"/>
    </source>
</evidence>
<dbReference type="EMBL" id="CM017324">
    <property type="protein sequence ID" value="KAE8039403.1"/>
    <property type="molecule type" value="Genomic_DNA"/>
</dbReference>